<name>A0A8X7QJ72_BRACI</name>
<dbReference type="Proteomes" id="UP000886595">
    <property type="component" value="Unassembled WGS sequence"/>
</dbReference>
<evidence type="ECO:0000313" key="2">
    <source>
        <dbReference type="EMBL" id="KAG2268554.1"/>
    </source>
</evidence>
<dbReference type="PANTHER" id="PTHR46225">
    <property type="entry name" value="C3H4 TYPE ZINC FINGER PROTEIN"/>
    <property type="match status" value="1"/>
</dbReference>
<organism evidence="2 3">
    <name type="scientific">Brassica carinata</name>
    <name type="common">Ethiopian mustard</name>
    <name type="synonym">Abyssinian cabbage</name>
    <dbReference type="NCBI Taxonomy" id="52824"/>
    <lineage>
        <taxon>Eukaryota</taxon>
        <taxon>Viridiplantae</taxon>
        <taxon>Streptophyta</taxon>
        <taxon>Embryophyta</taxon>
        <taxon>Tracheophyta</taxon>
        <taxon>Spermatophyta</taxon>
        <taxon>Magnoliopsida</taxon>
        <taxon>eudicotyledons</taxon>
        <taxon>Gunneridae</taxon>
        <taxon>Pentapetalae</taxon>
        <taxon>rosids</taxon>
        <taxon>malvids</taxon>
        <taxon>Brassicales</taxon>
        <taxon>Brassicaceae</taxon>
        <taxon>Brassiceae</taxon>
        <taxon>Brassica</taxon>
    </lineage>
</organism>
<comment type="caution">
    <text evidence="2">The sequence shown here is derived from an EMBL/GenBank/DDBJ whole genome shotgun (WGS) entry which is preliminary data.</text>
</comment>
<keyword evidence="1" id="KW-0472">Membrane</keyword>
<keyword evidence="3" id="KW-1185">Reference proteome</keyword>
<dbReference type="EMBL" id="JAAMPC010000013">
    <property type="protein sequence ID" value="KAG2268554.1"/>
    <property type="molecule type" value="Genomic_DNA"/>
</dbReference>
<sequence>MEGPLLTKSEQIVNTTIDGGSSSNAERKSSTLQSMTISHQVMSQEDLCTFNRTIHAAHTKVFWDLIEFVMDLVLIAAAIIVLIRTKGEHPEATWIICYTCGCILSSSPCFVLACFS</sequence>
<dbReference type="AlphaFoldDB" id="A0A8X7QJ72"/>
<evidence type="ECO:0000256" key="1">
    <source>
        <dbReference type="SAM" id="Phobius"/>
    </source>
</evidence>
<accession>A0A8X7QJ72</accession>
<keyword evidence="1" id="KW-0812">Transmembrane</keyword>
<dbReference type="PANTHER" id="PTHR46225:SF13">
    <property type="entry name" value="E3 UBIQUITIN-PROTEIN LIGASE-RELATED"/>
    <property type="match status" value="1"/>
</dbReference>
<reference evidence="2 3" key="1">
    <citation type="submission" date="2020-02" db="EMBL/GenBank/DDBJ databases">
        <authorList>
            <person name="Ma Q."/>
            <person name="Huang Y."/>
            <person name="Song X."/>
            <person name="Pei D."/>
        </authorList>
    </citation>
    <scope>NUCLEOTIDE SEQUENCE [LARGE SCALE GENOMIC DNA]</scope>
    <source>
        <strain evidence="2">Sxm20200214</strain>
        <tissue evidence="2">Leaf</tissue>
    </source>
</reference>
<proteinExistence type="predicted"/>
<feature type="transmembrane region" description="Helical" evidence="1">
    <location>
        <begin position="95"/>
        <end position="115"/>
    </location>
</feature>
<protein>
    <submittedName>
        <fullName evidence="2">Uncharacterized protein</fullName>
    </submittedName>
</protein>
<keyword evidence="1" id="KW-1133">Transmembrane helix</keyword>
<evidence type="ECO:0000313" key="3">
    <source>
        <dbReference type="Proteomes" id="UP000886595"/>
    </source>
</evidence>
<gene>
    <name evidence="2" type="ORF">Bca52824_063109</name>
</gene>
<feature type="transmembrane region" description="Helical" evidence="1">
    <location>
        <begin position="61"/>
        <end position="83"/>
    </location>
</feature>